<evidence type="ECO:0000313" key="2">
    <source>
        <dbReference type="EMBL" id="EPB90509.1"/>
    </source>
</evidence>
<dbReference type="PROSITE" id="PS00380">
    <property type="entry name" value="RHODANESE_1"/>
    <property type="match status" value="1"/>
</dbReference>
<dbReference type="PROSITE" id="PS50206">
    <property type="entry name" value="RHODANESE_3"/>
    <property type="match status" value="1"/>
</dbReference>
<sequence>MVNTPVYAEAEEVMDLVRDPSKQPGKDYVIVDVRGEDYKGGHIPGAINVPANEMYDKANDLISEYSQVPKIYFHCALSQVRAGPKSARIYAETLNNLGTETDQKVKILRFGFEGWHDKYSKEKDLIEDYDEAFWLSEYRS</sequence>
<feature type="domain" description="Rhodanese" evidence="1">
    <location>
        <begin position="24"/>
        <end position="124"/>
    </location>
</feature>
<proteinExistence type="predicted"/>
<dbReference type="GO" id="GO:0004792">
    <property type="term" value="F:thiosulfate-cyanide sulfurtransferase activity"/>
    <property type="evidence" value="ECO:0007669"/>
    <property type="project" value="InterPro"/>
</dbReference>
<name>S2JKN1_MUCC1</name>
<dbReference type="InterPro" id="IPR001763">
    <property type="entry name" value="Rhodanese-like_dom"/>
</dbReference>
<dbReference type="InterPro" id="IPR001307">
    <property type="entry name" value="Thiosulphate_STrfase_CS"/>
</dbReference>
<dbReference type="Proteomes" id="UP000014254">
    <property type="component" value="Unassembled WGS sequence"/>
</dbReference>
<dbReference type="GO" id="GO:0004725">
    <property type="term" value="F:protein tyrosine phosphatase activity"/>
    <property type="evidence" value="ECO:0007669"/>
    <property type="project" value="TreeGrafter"/>
</dbReference>
<dbReference type="EMBL" id="KE123920">
    <property type="protein sequence ID" value="EPB90509.1"/>
    <property type="molecule type" value="Genomic_DNA"/>
</dbReference>
<evidence type="ECO:0000259" key="1">
    <source>
        <dbReference type="PROSITE" id="PS50206"/>
    </source>
</evidence>
<dbReference type="OMA" id="RGGFTQW"/>
<organism evidence="2 3">
    <name type="scientific">Mucor circinelloides f. circinelloides (strain 1006PhL)</name>
    <name type="common">Mucormycosis agent</name>
    <name type="synonym">Calyptromyces circinelloides</name>
    <dbReference type="NCBI Taxonomy" id="1220926"/>
    <lineage>
        <taxon>Eukaryota</taxon>
        <taxon>Fungi</taxon>
        <taxon>Fungi incertae sedis</taxon>
        <taxon>Mucoromycota</taxon>
        <taxon>Mucoromycotina</taxon>
        <taxon>Mucoromycetes</taxon>
        <taxon>Mucorales</taxon>
        <taxon>Mucorineae</taxon>
        <taxon>Mucoraceae</taxon>
        <taxon>Mucor</taxon>
    </lineage>
</organism>
<accession>S2JKN1</accession>
<dbReference type="SMART" id="SM00450">
    <property type="entry name" value="RHOD"/>
    <property type="match status" value="1"/>
</dbReference>
<dbReference type="STRING" id="1220926.S2JKN1"/>
<dbReference type="VEuPathDB" id="FungiDB:HMPREF1544_02718"/>
<dbReference type="InterPro" id="IPR036873">
    <property type="entry name" value="Rhodanese-like_dom_sf"/>
</dbReference>
<gene>
    <name evidence="2" type="ORF">HMPREF1544_02718</name>
</gene>
<dbReference type="GO" id="GO:0005737">
    <property type="term" value="C:cytoplasm"/>
    <property type="evidence" value="ECO:0007669"/>
    <property type="project" value="TreeGrafter"/>
</dbReference>
<dbReference type="GO" id="GO:0005634">
    <property type="term" value="C:nucleus"/>
    <property type="evidence" value="ECO:0007669"/>
    <property type="project" value="TreeGrafter"/>
</dbReference>
<keyword evidence="3" id="KW-1185">Reference proteome</keyword>
<evidence type="ECO:0000313" key="3">
    <source>
        <dbReference type="Proteomes" id="UP000014254"/>
    </source>
</evidence>
<dbReference type="FunCoup" id="S2JKN1">
    <property type="interactions" value="357"/>
</dbReference>
<dbReference type="eggNOG" id="KOG3772">
    <property type="taxonomic scope" value="Eukaryota"/>
</dbReference>
<dbReference type="SUPFAM" id="SSF52821">
    <property type="entry name" value="Rhodanese/Cell cycle control phosphatase"/>
    <property type="match status" value="1"/>
</dbReference>
<dbReference type="Gene3D" id="3.40.250.10">
    <property type="entry name" value="Rhodanese-like domain"/>
    <property type="match status" value="1"/>
</dbReference>
<dbReference type="PANTHER" id="PTHR10828">
    <property type="entry name" value="M-PHASE INDUCER PHOSPHATASE DUAL SPECIFICITY PHOSPHATASE CDC25"/>
    <property type="match status" value="1"/>
</dbReference>
<reference evidence="3" key="1">
    <citation type="submission" date="2013-05" db="EMBL/GenBank/DDBJ databases">
        <title>The Genome sequence of Mucor circinelloides f. circinelloides 1006PhL.</title>
        <authorList>
            <consortium name="The Broad Institute Genomics Platform"/>
            <person name="Cuomo C."/>
            <person name="Earl A."/>
            <person name="Findley K."/>
            <person name="Lee S.C."/>
            <person name="Walker B."/>
            <person name="Young S."/>
            <person name="Zeng Q."/>
            <person name="Gargeya S."/>
            <person name="Fitzgerald M."/>
            <person name="Haas B."/>
            <person name="Abouelleil A."/>
            <person name="Allen A.W."/>
            <person name="Alvarado L."/>
            <person name="Arachchi H.M."/>
            <person name="Berlin A.M."/>
            <person name="Chapman S.B."/>
            <person name="Gainer-Dewar J."/>
            <person name="Goldberg J."/>
            <person name="Griggs A."/>
            <person name="Gujja S."/>
            <person name="Hansen M."/>
            <person name="Howarth C."/>
            <person name="Imamovic A."/>
            <person name="Ireland A."/>
            <person name="Larimer J."/>
            <person name="McCowan C."/>
            <person name="Murphy C."/>
            <person name="Pearson M."/>
            <person name="Poon T.W."/>
            <person name="Priest M."/>
            <person name="Roberts A."/>
            <person name="Saif S."/>
            <person name="Shea T."/>
            <person name="Sisk P."/>
            <person name="Sykes S."/>
            <person name="Wortman J."/>
            <person name="Nusbaum C."/>
            <person name="Birren B."/>
        </authorList>
    </citation>
    <scope>NUCLEOTIDE SEQUENCE [LARGE SCALE GENOMIC DNA]</scope>
    <source>
        <strain evidence="3">1006PhL</strain>
    </source>
</reference>
<protein>
    <recommendedName>
        <fullName evidence="1">Rhodanese domain-containing protein</fullName>
    </recommendedName>
</protein>
<dbReference type="OrthoDB" id="102559at2759"/>
<dbReference type="PANTHER" id="PTHR10828:SF38">
    <property type="entry name" value="ARSENICAL-RESISTANCE PROTEIN 2-RELATED"/>
    <property type="match status" value="1"/>
</dbReference>
<dbReference type="Pfam" id="PF00581">
    <property type="entry name" value="Rhodanese"/>
    <property type="match status" value="1"/>
</dbReference>
<dbReference type="InParanoid" id="S2JKN1"/>
<dbReference type="AlphaFoldDB" id="S2JKN1"/>